<dbReference type="GO" id="GO:0045060">
    <property type="term" value="P:negative thymic T cell selection"/>
    <property type="evidence" value="ECO:0007669"/>
    <property type="project" value="Ensembl"/>
</dbReference>
<dbReference type="Proteomes" id="UP000472272">
    <property type="component" value="Chromosome 1"/>
</dbReference>
<dbReference type="GO" id="GO:0098636">
    <property type="term" value="C:protein complex involved in cell adhesion"/>
    <property type="evidence" value="ECO:0007669"/>
    <property type="project" value="Ensembl"/>
</dbReference>
<protein>
    <submittedName>
        <fullName evidence="12">CD28 molecule</fullName>
    </submittedName>
</protein>
<dbReference type="GO" id="GO:0032753">
    <property type="term" value="P:positive regulation of interleukin-4 production"/>
    <property type="evidence" value="ECO:0007669"/>
    <property type="project" value="Ensembl"/>
</dbReference>
<dbReference type="GO" id="GO:0032743">
    <property type="term" value="P:positive regulation of interleukin-2 production"/>
    <property type="evidence" value="ECO:0007669"/>
    <property type="project" value="Ensembl"/>
</dbReference>
<dbReference type="PANTHER" id="PTHR11494:SF7">
    <property type="entry name" value="T-CELL-SPECIFIC SURFACE GLYCOPROTEIN CD28"/>
    <property type="match status" value="1"/>
</dbReference>
<dbReference type="GO" id="GO:2000563">
    <property type="term" value="P:positive regulation of CD4-positive, alpha-beta T cell proliferation"/>
    <property type="evidence" value="ECO:0007669"/>
    <property type="project" value="Ensembl"/>
</dbReference>
<dbReference type="CTD" id="940"/>
<dbReference type="GO" id="GO:0045944">
    <property type="term" value="P:positive regulation of transcription by RNA polymerase II"/>
    <property type="evidence" value="ECO:0007669"/>
    <property type="project" value="Ensembl"/>
</dbReference>
<evidence type="ECO:0000256" key="4">
    <source>
        <dbReference type="ARBA" id="ARBA00022989"/>
    </source>
</evidence>
<dbReference type="PANTHER" id="PTHR11494">
    <property type="entry name" value="CYTOTOXIC T-LYMPHOCYTE PROTEIN"/>
    <property type="match status" value="1"/>
</dbReference>
<dbReference type="GO" id="GO:0002863">
    <property type="term" value="P:positive regulation of inflammatory response to antigenic stimulus"/>
    <property type="evidence" value="ECO:0007669"/>
    <property type="project" value="Ensembl"/>
</dbReference>
<proteinExistence type="predicted"/>
<keyword evidence="8" id="KW-0325">Glycoprotein</keyword>
<dbReference type="GeneID" id="114585354"/>
<dbReference type="GO" id="GO:0032733">
    <property type="term" value="P:positive regulation of interleukin-10 production"/>
    <property type="evidence" value="ECO:0007669"/>
    <property type="project" value="Ensembl"/>
</dbReference>
<keyword evidence="6" id="KW-1015">Disulfide bond</keyword>
<dbReference type="PRINTS" id="PR01717">
    <property type="entry name" value="CD28ANTIGEN"/>
</dbReference>
<keyword evidence="3 11" id="KW-0732">Signal</keyword>
<evidence type="ECO:0000256" key="11">
    <source>
        <dbReference type="SAM" id="SignalP"/>
    </source>
</evidence>
<dbReference type="GO" id="GO:0031295">
    <property type="term" value="P:T cell costimulation"/>
    <property type="evidence" value="ECO:0007669"/>
    <property type="project" value="Ensembl"/>
</dbReference>
<name>A0A670IME3_PODMU</name>
<dbReference type="OMA" id="YSHQLQF"/>
<dbReference type="GO" id="GO:0051897">
    <property type="term" value="P:positive regulation of phosphatidylinositol 3-kinase/protein kinase B signal transduction"/>
    <property type="evidence" value="ECO:0007669"/>
    <property type="project" value="Ensembl"/>
</dbReference>
<dbReference type="GO" id="GO:0045066">
    <property type="term" value="P:regulatory T cell differentiation"/>
    <property type="evidence" value="ECO:0007669"/>
    <property type="project" value="Ensembl"/>
</dbReference>
<keyword evidence="2 10" id="KW-0812">Transmembrane</keyword>
<keyword evidence="5 10" id="KW-0472">Membrane</keyword>
<feature type="transmembrane region" description="Helical" evidence="10">
    <location>
        <begin position="153"/>
        <end position="176"/>
    </location>
</feature>
<dbReference type="GO" id="GO:0019901">
    <property type="term" value="F:protein kinase binding"/>
    <property type="evidence" value="ECO:0007669"/>
    <property type="project" value="Ensembl"/>
</dbReference>
<reference evidence="12" key="2">
    <citation type="submission" date="2025-08" db="UniProtKB">
        <authorList>
            <consortium name="Ensembl"/>
        </authorList>
    </citation>
    <scope>IDENTIFICATION</scope>
</reference>
<dbReference type="Ensembl" id="ENSPMRT00000014157.1">
    <property type="protein sequence ID" value="ENSPMRP00000013263.1"/>
    <property type="gene ID" value="ENSPMRG00000008873.1"/>
</dbReference>
<reference evidence="12 13" key="1">
    <citation type="journal article" date="2019" name="Proc. Natl. Acad. Sci. U.S.A.">
        <title>Regulatory changes in pterin and carotenoid genes underlie balanced color polymorphisms in the wall lizard.</title>
        <authorList>
            <person name="Andrade P."/>
            <person name="Pinho C."/>
            <person name="Perez I de Lanuza G."/>
            <person name="Afonso S."/>
            <person name="Brejcha J."/>
            <person name="Rubin C.J."/>
            <person name="Wallerman O."/>
            <person name="Pereira P."/>
            <person name="Sabatino S.J."/>
            <person name="Bellati A."/>
            <person name="Pellitteri-Rosa D."/>
            <person name="Bosakova Z."/>
            <person name="Bunikis I."/>
            <person name="Carretero M.A."/>
            <person name="Feiner N."/>
            <person name="Marsik P."/>
            <person name="Pauperio F."/>
            <person name="Salvi D."/>
            <person name="Soler L."/>
            <person name="While G.M."/>
            <person name="Uller T."/>
            <person name="Font E."/>
            <person name="Andersson L."/>
            <person name="Carneiro M."/>
        </authorList>
    </citation>
    <scope>NUCLEOTIDE SEQUENCE</scope>
</reference>
<evidence type="ECO:0000313" key="12">
    <source>
        <dbReference type="Ensembl" id="ENSPMRP00000013263.1"/>
    </source>
</evidence>
<dbReference type="GO" id="GO:0097190">
    <property type="term" value="P:apoptotic signaling pathway"/>
    <property type="evidence" value="ECO:0007669"/>
    <property type="project" value="Ensembl"/>
</dbReference>
<evidence type="ECO:0000256" key="9">
    <source>
        <dbReference type="ARBA" id="ARBA00023319"/>
    </source>
</evidence>
<evidence type="ECO:0000313" key="13">
    <source>
        <dbReference type="Proteomes" id="UP000472272"/>
    </source>
</evidence>
<dbReference type="AlphaFoldDB" id="A0A670IME3"/>
<comment type="subcellular location">
    <subcellularLocation>
        <location evidence="1">Membrane</location>
        <topology evidence="1">Single-pass type I membrane protein</topology>
    </subcellularLocation>
</comment>
<reference evidence="12" key="3">
    <citation type="submission" date="2025-09" db="UniProtKB">
        <authorList>
            <consortium name="Ensembl"/>
        </authorList>
    </citation>
    <scope>IDENTIFICATION</scope>
</reference>
<dbReference type="GO" id="GO:0009897">
    <property type="term" value="C:external side of plasma membrane"/>
    <property type="evidence" value="ECO:0007669"/>
    <property type="project" value="Ensembl"/>
</dbReference>
<feature type="chain" id="PRO_5025517604" evidence="11">
    <location>
        <begin position="21"/>
        <end position="221"/>
    </location>
</feature>
<organism evidence="12 13">
    <name type="scientific">Podarcis muralis</name>
    <name type="common">Wall lizard</name>
    <name type="synonym">Lacerta muralis</name>
    <dbReference type="NCBI Taxonomy" id="64176"/>
    <lineage>
        <taxon>Eukaryota</taxon>
        <taxon>Metazoa</taxon>
        <taxon>Chordata</taxon>
        <taxon>Craniata</taxon>
        <taxon>Vertebrata</taxon>
        <taxon>Euteleostomi</taxon>
        <taxon>Lepidosauria</taxon>
        <taxon>Squamata</taxon>
        <taxon>Bifurcata</taxon>
        <taxon>Unidentata</taxon>
        <taxon>Episquamata</taxon>
        <taxon>Laterata</taxon>
        <taxon>Lacertibaenia</taxon>
        <taxon>Lacertidae</taxon>
        <taxon>Podarcis</taxon>
    </lineage>
</organism>
<sequence length="221" mass="25179">MISWILIALSLIQPDSLTEANILVQQRPLRLMSESAKIFCNYTSNGKKIEAFRALLRKGVERVEVCSIYKNSTHNITKYSPEISCRVAFKTEKEVTFNLQSLHANQTDIYSCKIEVFEPPPYEVNESLGTLVHVKAPETPESQCQQGPVFTSMAAAIGVLIVYSILTTTAFFYCWLKTKKNKIVRNDYFNMTAWQSNALKKRPQPPGVPARNYTAYRSWEP</sequence>
<evidence type="ECO:0000256" key="6">
    <source>
        <dbReference type="ARBA" id="ARBA00023157"/>
    </source>
</evidence>
<dbReference type="Gene3D" id="2.60.40.10">
    <property type="entry name" value="Immunoglobulins"/>
    <property type="match status" value="1"/>
</dbReference>
<dbReference type="GO" id="GO:0048304">
    <property type="term" value="P:positive regulation of isotype switching to IgG isotypes"/>
    <property type="evidence" value="ECO:0007669"/>
    <property type="project" value="Ensembl"/>
</dbReference>
<feature type="signal peptide" evidence="11">
    <location>
        <begin position="1"/>
        <end position="20"/>
    </location>
</feature>
<accession>A0A670IME3</accession>
<keyword evidence="9" id="KW-0393">Immunoglobulin domain</keyword>
<dbReference type="GO" id="GO:0035739">
    <property type="term" value="P:CD4-positive, alpha-beta T cell proliferation"/>
    <property type="evidence" value="ECO:0007669"/>
    <property type="project" value="Ensembl"/>
</dbReference>
<evidence type="ECO:0000256" key="5">
    <source>
        <dbReference type="ARBA" id="ARBA00023136"/>
    </source>
</evidence>
<evidence type="ECO:0000256" key="8">
    <source>
        <dbReference type="ARBA" id="ARBA00023180"/>
    </source>
</evidence>
<evidence type="ECO:0000256" key="10">
    <source>
        <dbReference type="SAM" id="Phobius"/>
    </source>
</evidence>
<dbReference type="GO" id="GO:0045589">
    <property type="term" value="P:regulation of regulatory T cell differentiation"/>
    <property type="evidence" value="ECO:0007669"/>
    <property type="project" value="Ensembl"/>
</dbReference>
<evidence type="ECO:0000256" key="1">
    <source>
        <dbReference type="ARBA" id="ARBA00004479"/>
    </source>
</evidence>
<evidence type="ECO:0000256" key="7">
    <source>
        <dbReference type="ARBA" id="ARBA00023170"/>
    </source>
</evidence>
<dbReference type="GO" id="GO:0006366">
    <property type="term" value="P:transcription by RNA polymerase II"/>
    <property type="evidence" value="ECO:0007669"/>
    <property type="project" value="Ensembl"/>
</dbReference>
<dbReference type="KEGG" id="pmua:114585354"/>
<dbReference type="InterPro" id="IPR008093">
    <property type="entry name" value="CD28"/>
</dbReference>
<dbReference type="GO" id="GO:0006955">
    <property type="term" value="P:immune response"/>
    <property type="evidence" value="ECO:0007669"/>
    <property type="project" value="InterPro"/>
</dbReference>
<keyword evidence="4 10" id="KW-1133">Transmembrane helix</keyword>
<dbReference type="GO" id="GO:0010629">
    <property type="term" value="P:negative regulation of gene expression"/>
    <property type="evidence" value="ECO:0007669"/>
    <property type="project" value="Ensembl"/>
</dbReference>
<keyword evidence="13" id="KW-1185">Reference proteome</keyword>
<dbReference type="GO" id="GO:0050852">
    <property type="term" value="P:T cell receptor signaling pathway"/>
    <property type="evidence" value="ECO:0007669"/>
    <property type="project" value="Ensembl"/>
</dbReference>
<evidence type="ECO:0000256" key="3">
    <source>
        <dbReference type="ARBA" id="ARBA00022729"/>
    </source>
</evidence>
<dbReference type="OrthoDB" id="8654606at2759"/>
<dbReference type="GO" id="GO:0043491">
    <property type="term" value="P:phosphatidylinositol 3-kinase/protein kinase B signal transduction"/>
    <property type="evidence" value="ECO:0007669"/>
    <property type="project" value="Ensembl"/>
</dbReference>
<dbReference type="InterPro" id="IPR013783">
    <property type="entry name" value="Ig-like_fold"/>
</dbReference>
<dbReference type="GO" id="GO:0001772">
    <property type="term" value="C:immunological synapse"/>
    <property type="evidence" value="ECO:0007669"/>
    <property type="project" value="Ensembl"/>
</dbReference>
<dbReference type="GO" id="GO:0045840">
    <property type="term" value="P:positive regulation of mitotic nuclear division"/>
    <property type="evidence" value="ECO:0007669"/>
    <property type="project" value="Ensembl"/>
</dbReference>
<dbReference type="InterPro" id="IPR040216">
    <property type="entry name" value="CTLA4/CD28"/>
</dbReference>
<keyword evidence="7" id="KW-0675">Receptor</keyword>
<dbReference type="RefSeq" id="XP_028563754.1">
    <property type="nucleotide sequence ID" value="XM_028707921.1"/>
</dbReference>
<dbReference type="GeneTree" id="ENSGT00530000063873"/>
<gene>
    <name evidence="12" type="primary">CD28</name>
</gene>
<evidence type="ECO:0000256" key="2">
    <source>
        <dbReference type="ARBA" id="ARBA00022692"/>
    </source>
</evidence>